<evidence type="ECO:0000256" key="11">
    <source>
        <dbReference type="PIRSR" id="PIRSR605002-2"/>
    </source>
</evidence>
<evidence type="ECO:0000256" key="3">
    <source>
        <dbReference type="ARBA" id="ARBA00009736"/>
    </source>
</evidence>
<dbReference type="STRING" id="1798481.A2678_01310"/>
<comment type="subcellular location">
    <subcellularLocation>
        <location evidence="1">Cytoplasm</location>
    </subcellularLocation>
</comment>
<dbReference type="EC" id="5.4.2.8" evidence="5"/>
<evidence type="ECO:0000256" key="7">
    <source>
        <dbReference type="ARBA" id="ARBA00022723"/>
    </source>
</evidence>
<dbReference type="InterPro" id="IPR006379">
    <property type="entry name" value="HAD-SF_hydro_IIB"/>
</dbReference>
<evidence type="ECO:0000256" key="2">
    <source>
        <dbReference type="ARBA" id="ARBA00004699"/>
    </source>
</evidence>
<gene>
    <name evidence="13" type="ORF">A2678_01310</name>
</gene>
<dbReference type="Pfam" id="PF03332">
    <property type="entry name" value="PMM"/>
    <property type="match status" value="1"/>
</dbReference>
<comment type="cofactor">
    <cofactor evidence="12">
        <name>Mg(2+)</name>
        <dbReference type="ChEBI" id="CHEBI:18420"/>
    </cofactor>
</comment>
<feature type="binding site" evidence="12">
    <location>
        <position position="211"/>
    </location>
    <ligand>
        <name>Mg(2+)</name>
        <dbReference type="ChEBI" id="CHEBI:18420"/>
        <label>1</label>
    </ligand>
</feature>
<evidence type="ECO:0000256" key="9">
    <source>
        <dbReference type="ARBA" id="ARBA00023235"/>
    </source>
</evidence>
<feature type="active site" description="Nucleophile" evidence="10">
    <location>
        <position position="8"/>
    </location>
</feature>
<dbReference type="InterPro" id="IPR023214">
    <property type="entry name" value="HAD_sf"/>
</dbReference>
<evidence type="ECO:0000256" key="4">
    <source>
        <dbReference type="ARBA" id="ARBA00011738"/>
    </source>
</evidence>
<dbReference type="Proteomes" id="UP000178815">
    <property type="component" value="Unassembled WGS sequence"/>
</dbReference>
<keyword evidence="9" id="KW-0413">Isomerase</keyword>
<feature type="binding site" evidence="11">
    <location>
        <position position="180"/>
    </location>
    <ligand>
        <name>alpha-D-mannose 1-phosphate</name>
        <dbReference type="ChEBI" id="CHEBI:58409"/>
    </ligand>
</feature>
<feature type="active site" description="Proton donor/acceptor" evidence="10">
    <location>
        <position position="10"/>
    </location>
</feature>
<dbReference type="SUPFAM" id="SSF56784">
    <property type="entry name" value="HAD-like"/>
    <property type="match status" value="1"/>
</dbReference>
<proteinExistence type="inferred from homology"/>
<comment type="similarity">
    <text evidence="3">Belongs to the eukaryotic PMM family.</text>
</comment>
<evidence type="ECO:0000256" key="12">
    <source>
        <dbReference type="PIRSR" id="PIRSR605002-3"/>
    </source>
</evidence>
<dbReference type="EMBL" id="MFKU01000005">
    <property type="protein sequence ID" value="OGG49099.1"/>
    <property type="molecule type" value="Genomic_DNA"/>
</dbReference>
<evidence type="ECO:0000256" key="10">
    <source>
        <dbReference type="PIRSR" id="PIRSR605002-1"/>
    </source>
</evidence>
<feature type="binding site" evidence="11">
    <location>
        <position position="127"/>
    </location>
    <ligand>
        <name>alpha-D-mannose 1-phosphate</name>
        <dbReference type="ChEBI" id="CHEBI:58409"/>
    </ligand>
</feature>
<sequence length="248" mass="27130">MPVMIIFDVDRTLTRSKLPANSEMVKALSELLATKRVGIISGDSLSILKRDIVSLLPVESDFGNLFLLPTSGAALYVWKQEDWHEVYAEILTGEDTSKIGGMIRSACEETGLIDLSAPSYGERIEYRGAQVTLSALGQQAPIEEKEKWDPNGSKKRALRDAIARLLPEYDVKTGGSTSVDVTRHGVNKAYGIRRLSEHLSIPISEMLYVGDALYPEGNDEVVGETGIATRQVSGPDETLQIISEYSNG</sequence>
<feature type="binding site" evidence="12">
    <location>
        <position position="10"/>
    </location>
    <ligand>
        <name>Mg(2+)</name>
        <dbReference type="ChEBI" id="CHEBI:18420"/>
        <label>1</label>
    </ligand>
</feature>
<keyword evidence="6" id="KW-0963">Cytoplasm</keyword>
<dbReference type="Gene3D" id="3.30.1240.20">
    <property type="match status" value="1"/>
</dbReference>
<dbReference type="GO" id="GO:0016791">
    <property type="term" value="F:phosphatase activity"/>
    <property type="evidence" value="ECO:0007669"/>
    <property type="project" value="UniProtKB-ARBA"/>
</dbReference>
<evidence type="ECO:0000313" key="14">
    <source>
        <dbReference type="Proteomes" id="UP000178815"/>
    </source>
</evidence>
<dbReference type="GO" id="GO:0046872">
    <property type="term" value="F:metal ion binding"/>
    <property type="evidence" value="ECO:0007669"/>
    <property type="project" value="UniProtKB-KW"/>
</dbReference>
<keyword evidence="8 12" id="KW-0460">Magnesium</keyword>
<dbReference type="NCBIfam" id="TIGR01484">
    <property type="entry name" value="HAD-SF-IIB"/>
    <property type="match status" value="1"/>
</dbReference>
<comment type="subunit">
    <text evidence="4">Homodimer.</text>
</comment>
<feature type="binding site" evidence="12">
    <location>
        <position position="8"/>
    </location>
    <ligand>
        <name>Mg(2+)</name>
        <dbReference type="ChEBI" id="CHEBI:18420"/>
        <label>1</label>
    </ligand>
</feature>
<organism evidence="13 14">
    <name type="scientific">Candidatus Kaiserbacteria bacterium RIFCSPHIGHO2_01_FULL_53_31</name>
    <dbReference type="NCBI Taxonomy" id="1798481"/>
    <lineage>
        <taxon>Bacteria</taxon>
        <taxon>Candidatus Kaiseribacteriota</taxon>
    </lineage>
</organism>
<dbReference type="Gene3D" id="3.40.50.1000">
    <property type="entry name" value="HAD superfamily/HAD-like"/>
    <property type="match status" value="1"/>
</dbReference>
<reference evidence="13 14" key="1">
    <citation type="journal article" date="2016" name="Nat. Commun.">
        <title>Thousands of microbial genomes shed light on interconnected biogeochemical processes in an aquifer system.</title>
        <authorList>
            <person name="Anantharaman K."/>
            <person name="Brown C.T."/>
            <person name="Hug L.A."/>
            <person name="Sharon I."/>
            <person name="Castelle C.J."/>
            <person name="Probst A.J."/>
            <person name="Thomas B.C."/>
            <person name="Singh A."/>
            <person name="Wilkins M.J."/>
            <person name="Karaoz U."/>
            <person name="Brodie E.L."/>
            <person name="Williams K.H."/>
            <person name="Hubbard S.S."/>
            <person name="Banfield J.F."/>
        </authorList>
    </citation>
    <scope>NUCLEOTIDE SEQUENCE [LARGE SCALE GENOMIC DNA]</scope>
</reference>
<evidence type="ECO:0000256" key="6">
    <source>
        <dbReference type="ARBA" id="ARBA00022490"/>
    </source>
</evidence>
<dbReference type="UniPathway" id="UPA00126">
    <property type="reaction ID" value="UER00424"/>
</dbReference>
<feature type="binding site" evidence="11">
    <location>
        <position position="178"/>
    </location>
    <ligand>
        <name>alpha-D-mannose 1-phosphate</name>
        <dbReference type="ChEBI" id="CHEBI:58409"/>
    </ligand>
</feature>
<evidence type="ECO:0000256" key="8">
    <source>
        <dbReference type="ARBA" id="ARBA00022842"/>
    </source>
</evidence>
<dbReference type="GO" id="GO:0005737">
    <property type="term" value="C:cytoplasm"/>
    <property type="evidence" value="ECO:0007669"/>
    <property type="project" value="UniProtKB-SubCell"/>
</dbReference>
<dbReference type="InterPro" id="IPR005002">
    <property type="entry name" value="PMM"/>
</dbReference>
<protein>
    <recommendedName>
        <fullName evidence="5">phosphomannomutase</fullName>
        <ecNumber evidence="5">5.4.2.8</ecNumber>
    </recommendedName>
</protein>
<dbReference type="InterPro" id="IPR043169">
    <property type="entry name" value="PMM_cap"/>
</dbReference>
<name>A0A1F6CIQ7_9BACT</name>
<comment type="pathway">
    <text evidence="2">Nucleotide-sugar biosynthesis; GDP-alpha-D-mannose biosynthesis; alpha-D-mannose 1-phosphate from D-fructose 6-phosphate: step 2/2.</text>
</comment>
<dbReference type="InterPro" id="IPR036412">
    <property type="entry name" value="HAD-like_sf"/>
</dbReference>
<keyword evidence="7 12" id="KW-0479">Metal-binding</keyword>
<evidence type="ECO:0000256" key="1">
    <source>
        <dbReference type="ARBA" id="ARBA00004496"/>
    </source>
</evidence>
<evidence type="ECO:0000256" key="5">
    <source>
        <dbReference type="ARBA" id="ARBA00012730"/>
    </source>
</evidence>
<accession>A0A1F6CIQ7</accession>
<comment type="caution">
    <text evidence="13">The sequence shown here is derived from an EMBL/GenBank/DDBJ whole genome shotgun (WGS) entry which is preliminary data.</text>
</comment>
<evidence type="ECO:0000313" key="13">
    <source>
        <dbReference type="EMBL" id="OGG49099.1"/>
    </source>
</evidence>
<dbReference type="GO" id="GO:0004615">
    <property type="term" value="F:phosphomannomutase activity"/>
    <property type="evidence" value="ECO:0007669"/>
    <property type="project" value="UniProtKB-EC"/>
</dbReference>
<dbReference type="AlphaFoldDB" id="A0A1F6CIQ7"/>
<dbReference type="GO" id="GO:0009298">
    <property type="term" value="P:GDP-mannose biosynthetic process"/>
    <property type="evidence" value="ECO:0007669"/>
    <property type="project" value="UniProtKB-UniPathway"/>
</dbReference>